<feature type="transmembrane region" description="Helical" evidence="6">
    <location>
        <begin position="128"/>
        <end position="146"/>
    </location>
</feature>
<dbReference type="InterPro" id="IPR050638">
    <property type="entry name" value="AA-Vitamin_Transporters"/>
</dbReference>
<feature type="transmembrane region" description="Helical" evidence="6">
    <location>
        <begin position="219"/>
        <end position="238"/>
    </location>
</feature>
<feature type="transmembrane region" description="Helical" evidence="6">
    <location>
        <begin position="250"/>
        <end position="271"/>
    </location>
</feature>
<evidence type="ECO:0000259" key="7">
    <source>
        <dbReference type="Pfam" id="PF00892"/>
    </source>
</evidence>
<evidence type="ECO:0000256" key="2">
    <source>
        <dbReference type="ARBA" id="ARBA00022475"/>
    </source>
</evidence>
<feature type="transmembrane region" description="Helical" evidence="6">
    <location>
        <begin position="42"/>
        <end position="62"/>
    </location>
</feature>
<keyword evidence="4 6" id="KW-1133">Transmembrane helix</keyword>
<dbReference type="InterPro" id="IPR000620">
    <property type="entry name" value="EamA_dom"/>
</dbReference>
<feature type="domain" description="EamA" evidence="7">
    <location>
        <begin position="161"/>
        <end position="299"/>
    </location>
</feature>
<dbReference type="OrthoDB" id="8479066at2"/>
<dbReference type="RefSeq" id="WP_126599569.1">
    <property type="nucleotide sequence ID" value="NZ_LR134510.1"/>
</dbReference>
<dbReference type="PANTHER" id="PTHR32322:SF18">
    <property type="entry name" value="S-ADENOSYLMETHIONINE_S-ADENOSYLHOMOCYSTEINE TRANSPORTER"/>
    <property type="match status" value="1"/>
</dbReference>
<dbReference type="InterPro" id="IPR037185">
    <property type="entry name" value="EmrE-like"/>
</dbReference>
<keyword evidence="5 6" id="KW-0472">Membrane</keyword>
<organism evidence="8 9">
    <name type="scientific">Actinobacillus delphinicola</name>
    <dbReference type="NCBI Taxonomy" id="51161"/>
    <lineage>
        <taxon>Bacteria</taxon>
        <taxon>Pseudomonadati</taxon>
        <taxon>Pseudomonadota</taxon>
        <taxon>Gammaproteobacteria</taxon>
        <taxon>Pasteurellales</taxon>
        <taxon>Pasteurellaceae</taxon>
        <taxon>Actinobacillus</taxon>
    </lineage>
</organism>
<evidence type="ECO:0000313" key="8">
    <source>
        <dbReference type="EMBL" id="VEJ09547.1"/>
    </source>
</evidence>
<dbReference type="Gene3D" id="1.10.3730.20">
    <property type="match status" value="1"/>
</dbReference>
<keyword evidence="3 6" id="KW-0812">Transmembrane</keyword>
<evidence type="ECO:0000256" key="5">
    <source>
        <dbReference type="ARBA" id="ARBA00023136"/>
    </source>
</evidence>
<evidence type="ECO:0000256" key="6">
    <source>
        <dbReference type="SAM" id="Phobius"/>
    </source>
</evidence>
<protein>
    <submittedName>
        <fullName evidence="8">Putative transport protein</fullName>
    </submittedName>
</protein>
<comment type="subcellular location">
    <subcellularLocation>
        <location evidence="1">Cell membrane</location>
        <topology evidence="1">Multi-pass membrane protein</topology>
    </subcellularLocation>
</comment>
<dbReference type="Pfam" id="PF00892">
    <property type="entry name" value="EamA"/>
    <property type="match status" value="2"/>
</dbReference>
<dbReference type="PANTHER" id="PTHR32322">
    <property type="entry name" value="INNER MEMBRANE TRANSPORTER"/>
    <property type="match status" value="1"/>
</dbReference>
<accession>A0A448TU72</accession>
<dbReference type="KEGG" id="adp:NCTC12871_01018"/>
<feature type="transmembrane region" description="Helical" evidence="6">
    <location>
        <begin position="74"/>
        <end position="100"/>
    </location>
</feature>
<feature type="domain" description="EamA" evidence="7">
    <location>
        <begin position="11"/>
        <end position="145"/>
    </location>
</feature>
<dbReference type="EMBL" id="LR134510">
    <property type="protein sequence ID" value="VEJ09547.1"/>
    <property type="molecule type" value="Genomic_DNA"/>
</dbReference>
<gene>
    <name evidence="8" type="primary">yhbE</name>
    <name evidence="8" type="ORF">NCTC12871_01018</name>
</gene>
<sequence>MAQSQGQRPISGFFLALTTGMMWGALPIAIQQVLKGMDVQTIVWYRFSTAAIVLLICLGVKGKLPNLRHIHQRYWWFLLLGVLGLAGNFYLFNAALQYILPTTSQILTPVAAFLMLLAGVFLFKERMYVTQKIGLGLLILGLGLFFNQHLNDFLHLSVYFKGVLIGLSAALVWVIYGISQKILLFKFKAQQILLMIYIGCFVIFTPASHPSQVGNLTPLEMGCLIFCCANTLIGYGCYAEALNRWDVAKVSAVTTQIPIFTMIFSALLSWWAPSIFKMENLNFISYLGAAVVVAGALMSAIGHKFIKPKS</sequence>
<dbReference type="AlphaFoldDB" id="A0A448TU72"/>
<feature type="transmembrane region" description="Helical" evidence="6">
    <location>
        <begin position="283"/>
        <end position="302"/>
    </location>
</feature>
<feature type="transmembrane region" description="Helical" evidence="6">
    <location>
        <begin position="106"/>
        <end position="123"/>
    </location>
</feature>
<dbReference type="SUPFAM" id="SSF103481">
    <property type="entry name" value="Multidrug resistance efflux transporter EmrE"/>
    <property type="match status" value="2"/>
</dbReference>
<evidence type="ECO:0000256" key="1">
    <source>
        <dbReference type="ARBA" id="ARBA00004651"/>
    </source>
</evidence>
<feature type="transmembrane region" description="Helical" evidence="6">
    <location>
        <begin position="158"/>
        <end position="179"/>
    </location>
</feature>
<keyword evidence="9" id="KW-1185">Reference proteome</keyword>
<evidence type="ECO:0000256" key="4">
    <source>
        <dbReference type="ARBA" id="ARBA00022989"/>
    </source>
</evidence>
<reference evidence="8 9" key="1">
    <citation type="submission" date="2018-12" db="EMBL/GenBank/DDBJ databases">
        <authorList>
            <consortium name="Pathogen Informatics"/>
        </authorList>
    </citation>
    <scope>NUCLEOTIDE SEQUENCE [LARGE SCALE GENOMIC DNA]</scope>
    <source>
        <strain evidence="8 9">NCTC12871</strain>
    </source>
</reference>
<feature type="transmembrane region" description="Helical" evidence="6">
    <location>
        <begin position="12"/>
        <end position="30"/>
    </location>
</feature>
<dbReference type="Proteomes" id="UP000279799">
    <property type="component" value="Chromosome"/>
</dbReference>
<name>A0A448TU72_9PAST</name>
<evidence type="ECO:0000313" key="9">
    <source>
        <dbReference type="Proteomes" id="UP000279799"/>
    </source>
</evidence>
<feature type="transmembrane region" description="Helical" evidence="6">
    <location>
        <begin position="191"/>
        <end position="207"/>
    </location>
</feature>
<proteinExistence type="predicted"/>
<dbReference type="GO" id="GO:0005886">
    <property type="term" value="C:plasma membrane"/>
    <property type="evidence" value="ECO:0007669"/>
    <property type="project" value="UniProtKB-SubCell"/>
</dbReference>
<keyword evidence="2" id="KW-1003">Cell membrane</keyword>
<evidence type="ECO:0000256" key="3">
    <source>
        <dbReference type="ARBA" id="ARBA00022692"/>
    </source>
</evidence>